<dbReference type="EMBL" id="LXQA010225146">
    <property type="protein sequence ID" value="MCI35610.1"/>
    <property type="molecule type" value="Genomic_DNA"/>
</dbReference>
<keyword evidence="3" id="KW-1185">Reference proteome</keyword>
<proteinExistence type="predicted"/>
<evidence type="ECO:0000313" key="2">
    <source>
        <dbReference type="EMBL" id="MCI35610.1"/>
    </source>
</evidence>
<evidence type="ECO:0000256" key="1">
    <source>
        <dbReference type="SAM" id="MobiDB-lite"/>
    </source>
</evidence>
<feature type="compositionally biased region" description="Polar residues" evidence="1">
    <location>
        <begin position="1"/>
        <end position="16"/>
    </location>
</feature>
<evidence type="ECO:0000313" key="3">
    <source>
        <dbReference type="Proteomes" id="UP000265520"/>
    </source>
</evidence>
<feature type="region of interest" description="Disordered" evidence="1">
    <location>
        <begin position="1"/>
        <end position="37"/>
    </location>
</feature>
<organism evidence="2 3">
    <name type="scientific">Trifolium medium</name>
    <dbReference type="NCBI Taxonomy" id="97028"/>
    <lineage>
        <taxon>Eukaryota</taxon>
        <taxon>Viridiplantae</taxon>
        <taxon>Streptophyta</taxon>
        <taxon>Embryophyta</taxon>
        <taxon>Tracheophyta</taxon>
        <taxon>Spermatophyta</taxon>
        <taxon>Magnoliopsida</taxon>
        <taxon>eudicotyledons</taxon>
        <taxon>Gunneridae</taxon>
        <taxon>Pentapetalae</taxon>
        <taxon>rosids</taxon>
        <taxon>fabids</taxon>
        <taxon>Fabales</taxon>
        <taxon>Fabaceae</taxon>
        <taxon>Papilionoideae</taxon>
        <taxon>50 kb inversion clade</taxon>
        <taxon>NPAAA clade</taxon>
        <taxon>Hologalegina</taxon>
        <taxon>IRL clade</taxon>
        <taxon>Trifolieae</taxon>
        <taxon>Trifolium</taxon>
    </lineage>
</organism>
<protein>
    <submittedName>
        <fullName evidence="2">Uncharacterized protein</fullName>
    </submittedName>
</protein>
<reference evidence="2 3" key="1">
    <citation type="journal article" date="2018" name="Front. Plant Sci.">
        <title>Red Clover (Trifolium pratense) and Zigzag Clover (T. medium) - A Picture of Genomic Similarities and Differences.</title>
        <authorList>
            <person name="Dluhosova J."/>
            <person name="Istvanek J."/>
            <person name="Nedelnik J."/>
            <person name="Repkova J."/>
        </authorList>
    </citation>
    <scope>NUCLEOTIDE SEQUENCE [LARGE SCALE GENOMIC DNA]</scope>
    <source>
        <strain evidence="3">cv. 10/8</strain>
        <tissue evidence="2">Leaf</tissue>
    </source>
</reference>
<accession>A0A392RIK3</accession>
<dbReference type="Proteomes" id="UP000265520">
    <property type="component" value="Unassembled WGS sequence"/>
</dbReference>
<feature type="non-terminal residue" evidence="2">
    <location>
        <position position="1"/>
    </location>
</feature>
<name>A0A392RIK3_9FABA</name>
<sequence>GEEESTGSTAKYNNLEFTRDNQRRKHGESTAAARWLG</sequence>
<dbReference type="AlphaFoldDB" id="A0A392RIK3"/>
<comment type="caution">
    <text evidence="2">The sequence shown here is derived from an EMBL/GenBank/DDBJ whole genome shotgun (WGS) entry which is preliminary data.</text>
</comment>